<proteinExistence type="predicted"/>
<evidence type="ECO:0000256" key="1">
    <source>
        <dbReference type="SAM" id="MobiDB-lite"/>
    </source>
</evidence>
<keyword evidence="3" id="KW-1185">Reference proteome</keyword>
<reference evidence="2" key="2">
    <citation type="submission" date="2021-09" db="EMBL/GenBank/DDBJ databases">
        <authorList>
            <person name="Jia N."/>
            <person name="Wang J."/>
            <person name="Shi W."/>
            <person name="Du L."/>
            <person name="Sun Y."/>
            <person name="Zhan W."/>
            <person name="Jiang J."/>
            <person name="Wang Q."/>
            <person name="Zhang B."/>
            <person name="Ji P."/>
            <person name="Sakyi L.B."/>
            <person name="Cui X."/>
            <person name="Yuan T."/>
            <person name="Jiang B."/>
            <person name="Yang W."/>
            <person name="Lam T.T.-Y."/>
            <person name="Chang Q."/>
            <person name="Ding S."/>
            <person name="Wang X."/>
            <person name="Zhu J."/>
            <person name="Ruan X."/>
            <person name="Zhao L."/>
            <person name="Wei J."/>
            <person name="Que T."/>
            <person name="Du C."/>
            <person name="Cheng J."/>
            <person name="Dai P."/>
            <person name="Han X."/>
            <person name="Huang E."/>
            <person name="Gao Y."/>
            <person name="Liu J."/>
            <person name="Shao H."/>
            <person name="Ye R."/>
            <person name="Li L."/>
            <person name="Wei W."/>
            <person name="Wang X."/>
            <person name="Wang C."/>
            <person name="Huo Q."/>
            <person name="Li W."/>
            <person name="Guo W."/>
            <person name="Chen H."/>
            <person name="Chen S."/>
            <person name="Zhou L."/>
            <person name="Zhou L."/>
            <person name="Ni X."/>
            <person name="Tian J."/>
            <person name="Zhou Y."/>
            <person name="Sheng Y."/>
            <person name="Liu T."/>
            <person name="Pan Y."/>
            <person name="Xia L."/>
            <person name="Li J."/>
            <person name="Zhao F."/>
            <person name="Cao W."/>
        </authorList>
    </citation>
    <scope>NUCLEOTIDE SEQUENCE</scope>
    <source>
        <strain evidence="2">Rmic-2018</strain>
        <tissue evidence="2">Larvae</tissue>
    </source>
</reference>
<name>A0A9J6F4Q0_RHIMP</name>
<dbReference type="AlphaFoldDB" id="A0A9J6F4Q0"/>
<organism evidence="2 3">
    <name type="scientific">Rhipicephalus microplus</name>
    <name type="common">Cattle tick</name>
    <name type="synonym">Boophilus microplus</name>
    <dbReference type="NCBI Taxonomy" id="6941"/>
    <lineage>
        <taxon>Eukaryota</taxon>
        <taxon>Metazoa</taxon>
        <taxon>Ecdysozoa</taxon>
        <taxon>Arthropoda</taxon>
        <taxon>Chelicerata</taxon>
        <taxon>Arachnida</taxon>
        <taxon>Acari</taxon>
        <taxon>Parasitiformes</taxon>
        <taxon>Ixodida</taxon>
        <taxon>Ixodoidea</taxon>
        <taxon>Ixodidae</taxon>
        <taxon>Rhipicephalinae</taxon>
        <taxon>Rhipicephalus</taxon>
        <taxon>Boophilus</taxon>
    </lineage>
</organism>
<accession>A0A9J6F4Q0</accession>
<evidence type="ECO:0000313" key="2">
    <source>
        <dbReference type="EMBL" id="KAH8041455.1"/>
    </source>
</evidence>
<protein>
    <submittedName>
        <fullName evidence="2">Uncharacterized protein</fullName>
    </submittedName>
</protein>
<dbReference type="EMBL" id="JABSTU010000001">
    <property type="protein sequence ID" value="KAH8041455.1"/>
    <property type="molecule type" value="Genomic_DNA"/>
</dbReference>
<gene>
    <name evidence="2" type="ORF">HPB51_015817</name>
</gene>
<dbReference type="Proteomes" id="UP000821866">
    <property type="component" value="Chromosome 1"/>
</dbReference>
<evidence type="ECO:0000313" key="3">
    <source>
        <dbReference type="Proteomes" id="UP000821866"/>
    </source>
</evidence>
<feature type="region of interest" description="Disordered" evidence="1">
    <location>
        <begin position="1"/>
        <end position="27"/>
    </location>
</feature>
<sequence length="329" mass="36875">MAFPSLLTKPCRNGRKKKEGKRDHDVRRRIRLAHEQPSASHTAAFAAERAPAAPLASCVYVRGRTRDGARWICGLSRGWGSGDPFIPDRQFRRRRLPGDLRGRYLQPSRAFTAERRPPHVCAGGRFTLPSSYKHSHCATGVHCASERRPLFPTYSVHTGKAQRGDEGTARGIPCSGMHVHEFASREKNGAFHELVPFLGPLPSLLNQKPSLPRVPHILALLIYTAGASEGARAIYSASVPLASWLLGGACIVRVLAHACLRLAYMRCLDFRSARPREQASPLRRCLLGTFKRPPFMVCPRFLFAPPHRFVLYRDHNFNCPPYPIHKLLR</sequence>
<comment type="caution">
    <text evidence="2">The sequence shown here is derived from an EMBL/GenBank/DDBJ whole genome shotgun (WGS) entry which is preliminary data.</text>
</comment>
<reference evidence="2" key="1">
    <citation type="journal article" date="2020" name="Cell">
        <title>Large-Scale Comparative Analyses of Tick Genomes Elucidate Their Genetic Diversity and Vector Capacities.</title>
        <authorList>
            <consortium name="Tick Genome and Microbiome Consortium (TIGMIC)"/>
            <person name="Jia N."/>
            <person name="Wang J."/>
            <person name="Shi W."/>
            <person name="Du L."/>
            <person name="Sun Y."/>
            <person name="Zhan W."/>
            <person name="Jiang J.F."/>
            <person name="Wang Q."/>
            <person name="Zhang B."/>
            <person name="Ji P."/>
            <person name="Bell-Sakyi L."/>
            <person name="Cui X.M."/>
            <person name="Yuan T.T."/>
            <person name="Jiang B.G."/>
            <person name="Yang W.F."/>
            <person name="Lam T.T."/>
            <person name="Chang Q.C."/>
            <person name="Ding S.J."/>
            <person name="Wang X.J."/>
            <person name="Zhu J.G."/>
            <person name="Ruan X.D."/>
            <person name="Zhao L."/>
            <person name="Wei J.T."/>
            <person name="Ye R.Z."/>
            <person name="Que T.C."/>
            <person name="Du C.H."/>
            <person name="Zhou Y.H."/>
            <person name="Cheng J.X."/>
            <person name="Dai P.F."/>
            <person name="Guo W.B."/>
            <person name="Han X.H."/>
            <person name="Huang E.J."/>
            <person name="Li L.F."/>
            <person name="Wei W."/>
            <person name="Gao Y.C."/>
            <person name="Liu J.Z."/>
            <person name="Shao H.Z."/>
            <person name="Wang X."/>
            <person name="Wang C.C."/>
            <person name="Yang T.C."/>
            <person name="Huo Q.B."/>
            <person name="Li W."/>
            <person name="Chen H.Y."/>
            <person name="Chen S.E."/>
            <person name="Zhou L.G."/>
            <person name="Ni X.B."/>
            <person name="Tian J.H."/>
            <person name="Sheng Y."/>
            <person name="Liu T."/>
            <person name="Pan Y.S."/>
            <person name="Xia L.Y."/>
            <person name="Li J."/>
            <person name="Zhao F."/>
            <person name="Cao W.C."/>
        </authorList>
    </citation>
    <scope>NUCLEOTIDE SEQUENCE</scope>
    <source>
        <strain evidence="2">Rmic-2018</strain>
    </source>
</reference>